<feature type="transmembrane region" description="Helical" evidence="7">
    <location>
        <begin position="90"/>
        <end position="110"/>
    </location>
</feature>
<protein>
    <submittedName>
        <fullName evidence="9">GABA permease (4-amino butyrate transport carrier)</fullName>
    </submittedName>
</protein>
<dbReference type="OrthoDB" id="9780162at2"/>
<feature type="transmembrane region" description="Helical" evidence="7">
    <location>
        <begin position="195"/>
        <end position="217"/>
    </location>
</feature>
<feature type="transmembrane region" description="Helical" evidence="7">
    <location>
        <begin position="12"/>
        <end position="31"/>
    </location>
</feature>
<evidence type="ECO:0000313" key="10">
    <source>
        <dbReference type="Proteomes" id="UP000214618"/>
    </source>
</evidence>
<comment type="subcellular location">
    <subcellularLocation>
        <location evidence="1">Cell membrane</location>
        <topology evidence="1">Multi-pass membrane protein</topology>
    </subcellularLocation>
</comment>
<dbReference type="PIRSF" id="PIRSF006060">
    <property type="entry name" value="AA_transporter"/>
    <property type="match status" value="1"/>
</dbReference>
<evidence type="ECO:0000256" key="6">
    <source>
        <dbReference type="ARBA" id="ARBA00023136"/>
    </source>
</evidence>
<dbReference type="InterPro" id="IPR004840">
    <property type="entry name" value="Amino_acid_permease_CS"/>
</dbReference>
<accession>A0A223EEM5</accession>
<dbReference type="Gene3D" id="1.20.1740.10">
    <property type="entry name" value="Amino acid/polyamine transporter I"/>
    <property type="match status" value="1"/>
</dbReference>
<gene>
    <name evidence="9" type="ORF">BS1321_06805</name>
</gene>
<dbReference type="PANTHER" id="PTHR43495:SF5">
    <property type="entry name" value="GAMMA-AMINOBUTYRIC ACID PERMEASE"/>
    <property type="match status" value="1"/>
</dbReference>
<name>A0A223EEM5_9BACI</name>
<dbReference type="PANTHER" id="PTHR43495">
    <property type="entry name" value="GABA PERMEASE"/>
    <property type="match status" value="1"/>
</dbReference>
<sequence>MDSNGGSLQKRLLPRHISMMAMGGAIGTGIFKGSAETISLAGPGVIFTYIFAGLLLLVVMGAIAEMAIVYPNTNMKGFVQKAFGKRFSFIVGWMYCFMWLSVCVIEVVVAGSFLQYWLPAIPLWILSLGCAAFIIGVNMMNVKNYGEFEFWFAGIKITMIIVFIILGACILFGVIPSGGSNYLHNFTGHGGFFPNGWMSIFSALLIVMFSYGGSELIGVTVTETKDAERILPKVIKNYIWRVVLFFTLPILVICGLIPWNEISDQASPFVQVLSMSGFQGSAHIMNFILITAVLSAANSGIYGCTRMLHSLAAEGEAPKSFSYVSKNGVPLYSLILSAFVLIAGSMITYVAQDKAFTLLMAFPGFVVSLVWISICLAQLKLRNSYPKAPSFKLWGFPYVTLFAVITLSIICVTFVFSEQNRISIIACLIVLAALISISIFKFKSVDEQETTIVEKDIAK</sequence>
<evidence type="ECO:0000256" key="4">
    <source>
        <dbReference type="ARBA" id="ARBA00022970"/>
    </source>
</evidence>
<feature type="transmembrane region" description="Helical" evidence="7">
    <location>
        <begin position="46"/>
        <end position="70"/>
    </location>
</feature>
<dbReference type="InterPro" id="IPR004841">
    <property type="entry name" value="AA-permease/SLC12A_dom"/>
</dbReference>
<evidence type="ECO:0000256" key="1">
    <source>
        <dbReference type="ARBA" id="ARBA00004651"/>
    </source>
</evidence>
<feature type="transmembrane region" description="Helical" evidence="7">
    <location>
        <begin position="150"/>
        <end position="175"/>
    </location>
</feature>
<dbReference type="EMBL" id="CP017704">
    <property type="protein sequence ID" value="ASS93708.1"/>
    <property type="molecule type" value="Genomic_DNA"/>
</dbReference>
<evidence type="ECO:0000313" key="9">
    <source>
        <dbReference type="EMBL" id="ASS93708.1"/>
    </source>
</evidence>
<dbReference type="PROSITE" id="PS00218">
    <property type="entry name" value="AMINO_ACID_PERMEASE_1"/>
    <property type="match status" value="1"/>
</dbReference>
<feature type="transmembrane region" description="Helical" evidence="7">
    <location>
        <begin position="422"/>
        <end position="440"/>
    </location>
</feature>
<dbReference type="RefSeq" id="WP_063232319.1">
    <property type="nucleotide sequence ID" value="NZ_BCVO01000002.1"/>
</dbReference>
<evidence type="ECO:0000256" key="3">
    <source>
        <dbReference type="ARBA" id="ARBA00022692"/>
    </source>
</evidence>
<feature type="transmembrane region" description="Helical" evidence="7">
    <location>
        <begin position="391"/>
        <end position="416"/>
    </location>
</feature>
<reference evidence="9 10" key="1">
    <citation type="submission" date="2016-10" db="EMBL/GenBank/DDBJ databases">
        <title>The whole genome sequencing and assembly of Bacillus simplex DSM 1321 strain.</title>
        <authorList>
            <person name="Park M.-K."/>
            <person name="Lee Y.-J."/>
            <person name="Yi H."/>
            <person name="Bahn Y.-S."/>
            <person name="Kim J.F."/>
            <person name="Lee D.-W."/>
        </authorList>
    </citation>
    <scope>NUCLEOTIDE SEQUENCE [LARGE SCALE GENOMIC DNA]</scope>
    <source>
        <strain evidence="9 10">DSM 1321</strain>
    </source>
</reference>
<organism evidence="9 10">
    <name type="scientific">Peribacillus simplex NBRC 15720 = DSM 1321</name>
    <dbReference type="NCBI Taxonomy" id="1349754"/>
    <lineage>
        <taxon>Bacteria</taxon>
        <taxon>Bacillati</taxon>
        <taxon>Bacillota</taxon>
        <taxon>Bacilli</taxon>
        <taxon>Bacillales</taxon>
        <taxon>Bacillaceae</taxon>
        <taxon>Peribacillus</taxon>
    </lineage>
</organism>
<dbReference type="AlphaFoldDB" id="A0A223EEM5"/>
<feature type="transmembrane region" description="Helical" evidence="7">
    <location>
        <begin position="238"/>
        <end position="259"/>
    </location>
</feature>
<evidence type="ECO:0000256" key="5">
    <source>
        <dbReference type="ARBA" id="ARBA00022989"/>
    </source>
</evidence>
<dbReference type="FunFam" id="1.20.1740.10:FF:000001">
    <property type="entry name" value="Amino acid permease"/>
    <property type="match status" value="1"/>
</dbReference>
<feature type="transmembrane region" description="Helical" evidence="7">
    <location>
        <begin position="116"/>
        <end position="138"/>
    </location>
</feature>
<feature type="domain" description="Amino acid permease/ SLC12A" evidence="8">
    <location>
        <begin position="16"/>
        <end position="421"/>
    </location>
</feature>
<dbReference type="GO" id="GO:0005886">
    <property type="term" value="C:plasma membrane"/>
    <property type="evidence" value="ECO:0007669"/>
    <property type="project" value="UniProtKB-SubCell"/>
</dbReference>
<feature type="transmembrane region" description="Helical" evidence="7">
    <location>
        <begin position="356"/>
        <end position="379"/>
    </location>
</feature>
<keyword evidence="2" id="KW-0813">Transport</keyword>
<evidence type="ECO:0000256" key="7">
    <source>
        <dbReference type="SAM" id="Phobius"/>
    </source>
</evidence>
<proteinExistence type="predicted"/>
<keyword evidence="3 7" id="KW-0812">Transmembrane</keyword>
<feature type="transmembrane region" description="Helical" evidence="7">
    <location>
        <begin position="329"/>
        <end position="350"/>
    </location>
</feature>
<keyword evidence="6 7" id="KW-0472">Membrane</keyword>
<dbReference type="GO" id="GO:0006865">
    <property type="term" value="P:amino acid transport"/>
    <property type="evidence" value="ECO:0007669"/>
    <property type="project" value="UniProtKB-KW"/>
</dbReference>
<keyword evidence="5 7" id="KW-1133">Transmembrane helix</keyword>
<dbReference type="GeneID" id="56472440"/>
<evidence type="ECO:0000256" key="2">
    <source>
        <dbReference type="ARBA" id="ARBA00022448"/>
    </source>
</evidence>
<evidence type="ECO:0000259" key="8">
    <source>
        <dbReference type="Pfam" id="PF00324"/>
    </source>
</evidence>
<keyword evidence="4" id="KW-0029">Amino-acid transport</keyword>
<dbReference type="GO" id="GO:0055085">
    <property type="term" value="P:transmembrane transport"/>
    <property type="evidence" value="ECO:0007669"/>
    <property type="project" value="InterPro"/>
</dbReference>
<dbReference type="Pfam" id="PF00324">
    <property type="entry name" value="AA_permease"/>
    <property type="match status" value="1"/>
</dbReference>
<dbReference type="Proteomes" id="UP000214618">
    <property type="component" value="Chromosome"/>
</dbReference>
<feature type="transmembrane region" description="Helical" evidence="7">
    <location>
        <begin position="284"/>
        <end position="308"/>
    </location>
</feature>